<accession>A0A3T0N6U8</accession>
<dbReference type="InterPro" id="IPR015414">
    <property type="entry name" value="TMEM64"/>
</dbReference>
<feature type="transmembrane region" description="Helical" evidence="6">
    <location>
        <begin position="166"/>
        <end position="189"/>
    </location>
</feature>
<dbReference type="GO" id="GO:0005886">
    <property type="term" value="C:plasma membrane"/>
    <property type="evidence" value="ECO:0007669"/>
    <property type="project" value="UniProtKB-SubCell"/>
</dbReference>
<dbReference type="InterPro" id="IPR032816">
    <property type="entry name" value="VTT_dom"/>
</dbReference>
<evidence type="ECO:0000313" key="8">
    <source>
        <dbReference type="EMBL" id="AZV79760.1"/>
    </source>
</evidence>
<dbReference type="RefSeq" id="WP_127750351.1">
    <property type="nucleotide sequence ID" value="NZ_CP033219.1"/>
</dbReference>
<dbReference type="PANTHER" id="PTHR12677">
    <property type="entry name" value="GOLGI APPARATUS MEMBRANE PROTEIN TVP38-RELATED"/>
    <property type="match status" value="1"/>
</dbReference>
<reference evidence="8 9" key="1">
    <citation type="submission" date="2018-10" db="EMBL/GenBank/DDBJ databases">
        <title>Parasedimentitalea marina sp. nov., a psychrophilic bacterium isolated from deep seawater of the New Britain Trench.</title>
        <authorList>
            <person name="Cao J."/>
        </authorList>
    </citation>
    <scope>NUCLEOTIDE SEQUENCE [LARGE SCALE GENOMIC DNA]</scope>
    <source>
        <strain evidence="8 9">W43</strain>
    </source>
</reference>
<dbReference type="Proteomes" id="UP000283063">
    <property type="component" value="Chromosome"/>
</dbReference>
<proteinExistence type="inferred from homology"/>
<dbReference type="EMBL" id="CP033219">
    <property type="protein sequence ID" value="AZV79760.1"/>
    <property type="molecule type" value="Genomic_DNA"/>
</dbReference>
<feature type="transmembrane region" description="Helical" evidence="6">
    <location>
        <begin position="17"/>
        <end position="40"/>
    </location>
</feature>
<dbReference type="PANTHER" id="PTHR12677:SF59">
    <property type="entry name" value="GOLGI APPARATUS MEMBRANE PROTEIN TVP38-RELATED"/>
    <property type="match status" value="1"/>
</dbReference>
<evidence type="ECO:0000313" key="9">
    <source>
        <dbReference type="Proteomes" id="UP000283063"/>
    </source>
</evidence>
<feature type="transmembrane region" description="Helical" evidence="6">
    <location>
        <begin position="52"/>
        <end position="70"/>
    </location>
</feature>
<feature type="transmembrane region" description="Helical" evidence="6">
    <location>
        <begin position="138"/>
        <end position="160"/>
    </location>
</feature>
<dbReference type="AlphaFoldDB" id="A0A3T0N6U8"/>
<feature type="transmembrane region" description="Helical" evidence="6">
    <location>
        <begin position="76"/>
        <end position="106"/>
    </location>
</feature>
<evidence type="ECO:0000256" key="6">
    <source>
        <dbReference type="RuleBase" id="RU366058"/>
    </source>
</evidence>
<sequence length="223" mass="24037">MTQPKDHSQQVSRRRTVFAGVALLLVIGGAIGVVVSEYALSPEALAEQLRAVGAWAPVAVIVLMILHSFVPFPAEILAICAGAVFGTLMGSLLIWMGAMLGALAAFGLSRRLGQQVVHGWLTPSQASRMSDWTQDRGVLALLISRFIPVIAFNLINYAAGLTKVPLWTFIWTTGLGILPFTVLMAYLGAQMKELSWTMLLTVSGVGVILVCGLHQLAKARRWI</sequence>
<evidence type="ECO:0000256" key="5">
    <source>
        <dbReference type="ARBA" id="ARBA00023136"/>
    </source>
</evidence>
<evidence type="ECO:0000256" key="2">
    <source>
        <dbReference type="ARBA" id="ARBA00022475"/>
    </source>
</evidence>
<gene>
    <name evidence="8" type="ORF">EBB79_19030</name>
</gene>
<evidence type="ECO:0000256" key="4">
    <source>
        <dbReference type="ARBA" id="ARBA00022989"/>
    </source>
</evidence>
<keyword evidence="5 6" id="KW-0472">Membrane</keyword>
<dbReference type="Pfam" id="PF09335">
    <property type="entry name" value="VTT_dom"/>
    <property type="match status" value="1"/>
</dbReference>
<evidence type="ECO:0000256" key="1">
    <source>
        <dbReference type="ARBA" id="ARBA00004651"/>
    </source>
</evidence>
<comment type="subcellular location">
    <subcellularLocation>
        <location evidence="1 6">Cell membrane</location>
        <topology evidence="1 6">Multi-pass membrane protein</topology>
    </subcellularLocation>
</comment>
<dbReference type="OrthoDB" id="9812980at2"/>
<protein>
    <recommendedName>
        <fullName evidence="6">TVP38/TMEM64 family membrane protein</fullName>
    </recommendedName>
</protein>
<organism evidence="8 9">
    <name type="scientific">Parasedimentitalea marina</name>
    <dbReference type="NCBI Taxonomy" id="2483033"/>
    <lineage>
        <taxon>Bacteria</taxon>
        <taxon>Pseudomonadati</taxon>
        <taxon>Pseudomonadota</taxon>
        <taxon>Alphaproteobacteria</taxon>
        <taxon>Rhodobacterales</taxon>
        <taxon>Paracoccaceae</taxon>
        <taxon>Parasedimentitalea</taxon>
    </lineage>
</organism>
<keyword evidence="3 6" id="KW-0812">Transmembrane</keyword>
<dbReference type="KEGG" id="sedi:EBB79_19030"/>
<comment type="similarity">
    <text evidence="6">Belongs to the TVP38/TMEM64 family.</text>
</comment>
<keyword evidence="4 6" id="KW-1133">Transmembrane helix</keyword>
<evidence type="ECO:0000256" key="3">
    <source>
        <dbReference type="ARBA" id="ARBA00022692"/>
    </source>
</evidence>
<name>A0A3T0N6U8_9RHOB</name>
<keyword evidence="9" id="KW-1185">Reference proteome</keyword>
<feature type="domain" description="VTT" evidence="7">
    <location>
        <begin position="72"/>
        <end position="190"/>
    </location>
</feature>
<keyword evidence="2 6" id="KW-1003">Cell membrane</keyword>
<feature type="transmembrane region" description="Helical" evidence="6">
    <location>
        <begin position="196"/>
        <end position="217"/>
    </location>
</feature>
<evidence type="ECO:0000259" key="7">
    <source>
        <dbReference type="Pfam" id="PF09335"/>
    </source>
</evidence>